<dbReference type="Proteomes" id="UP000796880">
    <property type="component" value="Unassembled WGS sequence"/>
</dbReference>
<protein>
    <submittedName>
        <fullName evidence="4">Uncharacterized protein</fullName>
    </submittedName>
</protein>
<comment type="caution">
    <text evidence="4">The sequence shown here is derived from an EMBL/GenBank/DDBJ whole genome shotgun (WGS) entry which is preliminary data.</text>
</comment>
<name>A0A8K0MEV7_9ROSA</name>
<dbReference type="SUPFAM" id="SSF53756">
    <property type="entry name" value="UDP-Glycosyltransferase/glycogen phosphorylase"/>
    <property type="match status" value="1"/>
</dbReference>
<gene>
    <name evidence="4" type="ORF">FNV43_RR13211</name>
</gene>
<dbReference type="AlphaFoldDB" id="A0A8K0MEV7"/>
<dbReference type="GO" id="GO:0080043">
    <property type="term" value="F:quercetin 3-O-glucosyltransferase activity"/>
    <property type="evidence" value="ECO:0007669"/>
    <property type="project" value="TreeGrafter"/>
</dbReference>
<keyword evidence="3" id="KW-0808">Transferase</keyword>
<accession>A0A8K0MEV7</accession>
<dbReference type="Gene3D" id="3.40.50.2000">
    <property type="entry name" value="Glycogen Phosphorylase B"/>
    <property type="match status" value="2"/>
</dbReference>
<comment type="similarity">
    <text evidence="1">Belongs to the UDP-glycosyltransferase family.</text>
</comment>
<evidence type="ECO:0000256" key="2">
    <source>
        <dbReference type="ARBA" id="ARBA00022676"/>
    </source>
</evidence>
<dbReference type="Pfam" id="PF00201">
    <property type="entry name" value="UDPGT"/>
    <property type="match status" value="1"/>
</dbReference>
<dbReference type="GO" id="GO:0080044">
    <property type="term" value="F:quercetin 7-O-glucosyltransferase activity"/>
    <property type="evidence" value="ECO:0007669"/>
    <property type="project" value="TreeGrafter"/>
</dbReference>
<dbReference type="PANTHER" id="PTHR11926">
    <property type="entry name" value="GLUCOSYL/GLUCURONOSYL TRANSFERASES"/>
    <property type="match status" value="1"/>
</dbReference>
<evidence type="ECO:0000313" key="5">
    <source>
        <dbReference type="Proteomes" id="UP000796880"/>
    </source>
</evidence>
<organism evidence="4 5">
    <name type="scientific">Rhamnella rubrinervis</name>
    <dbReference type="NCBI Taxonomy" id="2594499"/>
    <lineage>
        <taxon>Eukaryota</taxon>
        <taxon>Viridiplantae</taxon>
        <taxon>Streptophyta</taxon>
        <taxon>Embryophyta</taxon>
        <taxon>Tracheophyta</taxon>
        <taxon>Spermatophyta</taxon>
        <taxon>Magnoliopsida</taxon>
        <taxon>eudicotyledons</taxon>
        <taxon>Gunneridae</taxon>
        <taxon>Pentapetalae</taxon>
        <taxon>rosids</taxon>
        <taxon>fabids</taxon>
        <taxon>Rosales</taxon>
        <taxon>Rhamnaceae</taxon>
        <taxon>rhamnoid group</taxon>
        <taxon>Rhamneae</taxon>
        <taxon>Rhamnella</taxon>
    </lineage>
</organism>
<dbReference type="FunFam" id="3.40.50.2000:FF:000120">
    <property type="entry name" value="UDP-glycosyltransferase 76C1"/>
    <property type="match status" value="1"/>
</dbReference>
<keyword evidence="5" id="KW-1185">Reference proteome</keyword>
<keyword evidence="2" id="KW-0328">Glycosyltransferase</keyword>
<dbReference type="CDD" id="cd03784">
    <property type="entry name" value="GT1_Gtf-like"/>
    <property type="match status" value="1"/>
</dbReference>
<dbReference type="PANTHER" id="PTHR11926:SF1494">
    <property type="entry name" value="FLAVONOL 3-O-GLUCOSYLTRANSFERASE UGT76E12-RELATED"/>
    <property type="match status" value="1"/>
</dbReference>
<sequence length="419" mass="46834">MRKRARQGQHLVLVPCPYQGHINPMLQLGTILHSNGFSITIAHTNFNSPDPEAYPDFCFLPIADGLSEVDVSSEVAHIMSTINVNCKLSFQQLMDSQEVENIACVIFDEAMYFSEAVATNLKLPSIVLRTTSAANVLARLALVSLIDQQGCVRFSDSMSHEMVPQLHPLRYKDLPIPRSLDLKGFTERVIESYKNKNSSAVIWNTMDSLEHSCLMQIQQEYCPAPFFPIGPMNKTALITTSTSFLKEDTNCIPWLDKQSPNSVIYVSLGSTACIGQKEVAEMAWGLASSQQPFLWVVRPGLVSGLDWIELLPKGFREGVGERGCIVKWAPQQEVLAHEAVGGFWSHCGWNSTLESIKLEKMDRGEIEIAVRRLILDGEGEEIRVRARELKEKVELYTRKLVGGGSQSYLNELVDLIKSF</sequence>
<dbReference type="OrthoDB" id="5835829at2759"/>
<evidence type="ECO:0000256" key="3">
    <source>
        <dbReference type="ARBA" id="ARBA00022679"/>
    </source>
</evidence>
<proteinExistence type="inferred from homology"/>
<dbReference type="InterPro" id="IPR002213">
    <property type="entry name" value="UDP_glucos_trans"/>
</dbReference>
<dbReference type="EMBL" id="VOIH02000006">
    <property type="protein sequence ID" value="KAF3443527.1"/>
    <property type="molecule type" value="Genomic_DNA"/>
</dbReference>
<evidence type="ECO:0000256" key="1">
    <source>
        <dbReference type="ARBA" id="ARBA00009995"/>
    </source>
</evidence>
<evidence type="ECO:0000313" key="4">
    <source>
        <dbReference type="EMBL" id="KAF3443527.1"/>
    </source>
</evidence>
<reference evidence="4" key="1">
    <citation type="submission" date="2020-03" db="EMBL/GenBank/DDBJ databases">
        <title>A high-quality chromosome-level genome assembly of a woody plant with both climbing and erect habits, Rhamnella rubrinervis.</title>
        <authorList>
            <person name="Lu Z."/>
            <person name="Yang Y."/>
            <person name="Zhu X."/>
            <person name="Sun Y."/>
        </authorList>
    </citation>
    <scope>NUCLEOTIDE SEQUENCE</scope>
    <source>
        <strain evidence="4">BYM</strain>
        <tissue evidence="4">Leaf</tissue>
    </source>
</reference>